<dbReference type="Proteomes" id="UP000494363">
    <property type="component" value="Unassembled WGS sequence"/>
</dbReference>
<proteinExistence type="predicted"/>
<reference evidence="1 2" key="1">
    <citation type="submission" date="2020-04" db="EMBL/GenBank/DDBJ databases">
        <authorList>
            <person name="De Canck E."/>
        </authorList>
    </citation>
    <scope>NUCLEOTIDE SEQUENCE [LARGE SCALE GENOMIC DNA]</scope>
    <source>
        <strain evidence="1 2">LMG 29542</strain>
    </source>
</reference>
<evidence type="ECO:0000313" key="1">
    <source>
        <dbReference type="EMBL" id="CAB3761515.1"/>
    </source>
</evidence>
<evidence type="ECO:0000313" key="2">
    <source>
        <dbReference type="Proteomes" id="UP000494363"/>
    </source>
</evidence>
<name>A0A6J5E8Z2_9BURK</name>
<dbReference type="EMBL" id="CADIKH010000018">
    <property type="protein sequence ID" value="CAB3761515.1"/>
    <property type="molecule type" value="Genomic_DNA"/>
</dbReference>
<gene>
    <name evidence="1" type="ORF">LMG29542_04100</name>
</gene>
<protein>
    <submittedName>
        <fullName evidence="1">Uncharacterized protein</fullName>
    </submittedName>
</protein>
<keyword evidence="2" id="KW-1185">Reference proteome</keyword>
<sequence>MCPRVGGKAGAVPFGQSPAQGTRIIREFVEKCLSFYKIRQWAISRIDLSMRGAAHDQYGCVDNVRQSAAPFDAQRFVERVADWPSLQRIGRCAPAPSDT</sequence>
<dbReference type="AlphaFoldDB" id="A0A6J5E8Z2"/>
<organism evidence="1 2">
    <name type="scientific">Paraburkholderia humisilvae</name>
    <dbReference type="NCBI Taxonomy" id="627669"/>
    <lineage>
        <taxon>Bacteria</taxon>
        <taxon>Pseudomonadati</taxon>
        <taxon>Pseudomonadota</taxon>
        <taxon>Betaproteobacteria</taxon>
        <taxon>Burkholderiales</taxon>
        <taxon>Burkholderiaceae</taxon>
        <taxon>Paraburkholderia</taxon>
    </lineage>
</organism>
<accession>A0A6J5E8Z2</accession>